<comment type="caution">
    <text evidence="1">The sequence shown here is derived from an EMBL/GenBank/DDBJ whole genome shotgun (WGS) entry which is preliminary data.</text>
</comment>
<dbReference type="Gene3D" id="2.60.120.260">
    <property type="entry name" value="Galactose-binding domain-like"/>
    <property type="match status" value="1"/>
</dbReference>
<dbReference type="InterPro" id="IPR008979">
    <property type="entry name" value="Galactose-bd-like_sf"/>
</dbReference>
<proteinExistence type="predicted"/>
<sequence>MIDLKLVILEILLFVTFEIINGEIFILEAEDYVSNRFKIHRDSASGHSTINFNKGQSLNLYFCLRFETQVALHDVKYSNDGGPDTFEVSIDGYKLGTVVTPEHSGFGQNWDMFMSSDQLGPIMTLQSGRHKVTLNFTQTDYYGVEVDNVQLMVQDSRLGRNLFDCALYCVPNIHYDNGPARDDVPSATAVRKILPSTCPLEDNLLIYMYHENIEFYLITASLPKYRSFENNHGQEEGSCDVALNRNILWKFTNVKLPLLNTDDERFAEGALITYKGSNMTRSESLVISFKSIDPEDEFDKGTVLFLRMKEPTNQMYIQFRYRGLDSDWSEPEGQFINLQQMEATMTIPTKTWSTTDQNQIEIFIFVDPDSVYDNILETIELRRRRIEAIRETDLFNKLDTQIKSVEIVTGDPSESQEKMTIRRRDTEKFVNSSSYLSIMNNTPWSKRNSEILRLYQTGLLYLIPMTPHGLESVPFGSGVVVGQSQPDTDEPLAPIEHVEIDPGALLIYITYKDGGQATLLVKPQLQQTQVIVKDVKLQKDPFAYPFATVKSMWQYDGNSEVDHVSTNGNVERHVINGWEKLYGTSFAFFRKCISRHNTQSPDLQIKVLTEEDFYKYV</sequence>
<dbReference type="EMBL" id="VSWD01000010">
    <property type="protein sequence ID" value="KAK3089180.1"/>
    <property type="molecule type" value="Genomic_DNA"/>
</dbReference>
<accession>A0AA88XP46</accession>
<protein>
    <submittedName>
        <fullName evidence="1">Uncharacterized protein</fullName>
    </submittedName>
</protein>
<gene>
    <name evidence="1" type="ORF">FSP39_001543</name>
</gene>
<dbReference type="SUPFAM" id="SSF49785">
    <property type="entry name" value="Galactose-binding domain-like"/>
    <property type="match status" value="1"/>
</dbReference>
<dbReference type="Proteomes" id="UP001186944">
    <property type="component" value="Unassembled WGS sequence"/>
</dbReference>
<organism evidence="1 2">
    <name type="scientific">Pinctada imbricata</name>
    <name type="common">Atlantic pearl-oyster</name>
    <name type="synonym">Pinctada martensii</name>
    <dbReference type="NCBI Taxonomy" id="66713"/>
    <lineage>
        <taxon>Eukaryota</taxon>
        <taxon>Metazoa</taxon>
        <taxon>Spiralia</taxon>
        <taxon>Lophotrochozoa</taxon>
        <taxon>Mollusca</taxon>
        <taxon>Bivalvia</taxon>
        <taxon>Autobranchia</taxon>
        <taxon>Pteriomorphia</taxon>
        <taxon>Pterioida</taxon>
        <taxon>Pterioidea</taxon>
        <taxon>Pteriidae</taxon>
        <taxon>Pinctada</taxon>
    </lineage>
</organism>
<evidence type="ECO:0000313" key="1">
    <source>
        <dbReference type="EMBL" id="KAK3089180.1"/>
    </source>
</evidence>
<keyword evidence="2" id="KW-1185">Reference proteome</keyword>
<name>A0AA88XP46_PINIB</name>
<reference evidence="1" key="1">
    <citation type="submission" date="2019-08" db="EMBL/GenBank/DDBJ databases">
        <title>The improved chromosome-level genome for the pearl oyster Pinctada fucata martensii using PacBio sequencing and Hi-C.</title>
        <authorList>
            <person name="Zheng Z."/>
        </authorList>
    </citation>
    <scope>NUCLEOTIDE SEQUENCE</scope>
    <source>
        <strain evidence="1">ZZ-2019</strain>
        <tissue evidence="1">Adductor muscle</tissue>
    </source>
</reference>
<evidence type="ECO:0000313" key="2">
    <source>
        <dbReference type="Proteomes" id="UP001186944"/>
    </source>
</evidence>
<dbReference type="AlphaFoldDB" id="A0AA88XP46"/>